<sequence>MSIALFGCGLAGGSEGWPFLLTVCRSDQIRRACTSWTSIRRKCNKGPWSGICR</sequence>
<dbReference type="EMBL" id="QXFU01000742">
    <property type="protein sequence ID" value="KAE9022230.1"/>
    <property type="molecule type" value="Genomic_DNA"/>
</dbReference>
<protein>
    <submittedName>
        <fullName evidence="1">Uncharacterized protein</fullName>
    </submittedName>
</protein>
<dbReference type="Proteomes" id="UP000434957">
    <property type="component" value="Unassembled WGS sequence"/>
</dbReference>
<accession>A0A6A3LVJ2</accession>
<evidence type="ECO:0000313" key="3">
    <source>
        <dbReference type="Proteomes" id="UP000434957"/>
    </source>
</evidence>
<evidence type="ECO:0000313" key="2">
    <source>
        <dbReference type="EMBL" id="KAE9331766.1"/>
    </source>
</evidence>
<organism evidence="1 4">
    <name type="scientific">Phytophthora rubi</name>
    <dbReference type="NCBI Taxonomy" id="129364"/>
    <lineage>
        <taxon>Eukaryota</taxon>
        <taxon>Sar</taxon>
        <taxon>Stramenopiles</taxon>
        <taxon>Oomycota</taxon>
        <taxon>Peronosporomycetes</taxon>
        <taxon>Peronosporales</taxon>
        <taxon>Peronosporaceae</taxon>
        <taxon>Phytophthora</taxon>
    </lineage>
</organism>
<gene>
    <name evidence="1" type="ORF">PR002_g12031</name>
    <name evidence="2" type="ORF">PR003_g14853</name>
</gene>
<name>A0A6A3LVJ2_9STRA</name>
<dbReference type="AlphaFoldDB" id="A0A6A3LVJ2"/>
<dbReference type="EMBL" id="QXFT01001000">
    <property type="protein sequence ID" value="KAE9331766.1"/>
    <property type="molecule type" value="Genomic_DNA"/>
</dbReference>
<comment type="caution">
    <text evidence="1">The sequence shown here is derived from an EMBL/GenBank/DDBJ whole genome shotgun (WGS) entry which is preliminary data.</text>
</comment>
<reference evidence="1 4" key="1">
    <citation type="submission" date="2018-09" db="EMBL/GenBank/DDBJ databases">
        <title>Genomic investigation of the strawberry pathogen Phytophthora fragariae indicates pathogenicity is determined by transcriptional variation in three key races.</title>
        <authorList>
            <person name="Adams T.M."/>
            <person name="Armitage A.D."/>
            <person name="Sobczyk M.K."/>
            <person name="Bates H.J."/>
            <person name="Dunwell J.M."/>
            <person name="Nellist C.F."/>
            <person name="Harrison R.J."/>
        </authorList>
    </citation>
    <scope>NUCLEOTIDE SEQUENCE [LARGE SCALE GENOMIC DNA]</scope>
    <source>
        <strain evidence="1 4">SCRP324</strain>
        <strain evidence="2 3">SCRP333</strain>
    </source>
</reference>
<keyword evidence="3" id="KW-1185">Reference proteome</keyword>
<evidence type="ECO:0000313" key="1">
    <source>
        <dbReference type="EMBL" id="KAE9022230.1"/>
    </source>
</evidence>
<dbReference type="Proteomes" id="UP000435112">
    <property type="component" value="Unassembled WGS sequence"/>
</dbReference>
<evidence type="ECO:0000313" key="4">
    <source>
        <dbReference type="Proteomes" id="UP000435112"/>
    </source>
</evidence>
<proteinExistence type="predicted"/>